<name>A0ABT2UNT8_9BACL</name>
<dbReference type="SMART" id="SM00342">
    <property type="entry name" value="HTH_ARAC"/>
    <property type="match status" value="1"/>
</dbReference>
<feature type="transmembrane region" description="Helical" evidence="4">
    <location>
        <begin position="284"/>
        <end position="306"/>
    </location>
</feature>
<evidence type="ECO:0000256" key="4">
    <source>
        <dbReference type="SAM" id="Phobius"/>
    </source>
</evidence>
<keyword evidence="4" id="KW-1133">Transmembrane helix</keyword>
<organism evidence="6 7">
    <name type="scientific">Paenibacillus baimaensis</name>
    <dbReference type="NCBI Taxonomy" id="2982185"/>
    <lineage>
        <taxon>Bacteria</taxon>
        <taxon>Bacillati</taxon>
        <taxon>Bacillota</taxon>
        <taxon>Bacilli</taxon>
        <taxon>Bacillales</taxon>
        <taxon>Paenibacillaceae</taxon>
        <taxon>Paenibacillus</taxon>
    </lineage>
</organism>
<comment type="caution">
    <text evidence="6">The sequence shown here is derived from an EMBL/GenBank/DDBJ whole genome shotgun (WGS) entry which is preliminary data.</text>
</comment>
<dbReference type="PANTHER" id="PTHR43280:SF10">
    <property type="entry name" value="REGULATORY PROTEIN POCR"/>
    <property type="match status" value="1"/>
</dbReference>
<gene>
    <name evidence="6" type="ORF">OB236_29675</name>
</gene>
<dbReference type="InterPro" id="IPR018060">
    <property type="entry name" value="HTH_AraC"/>
</dbReference>
<dbReference type="InterPro" id="IPR018062">
    <property type="entry name" value="HTH_AraC-typ_CS"/>
</dbReference>
<feature type="domain" description="HTH araC/xylS-type" evidence="5">
    <location>
        <begin position="653"/>
        <end position="751"/>
    </location>
</feature>
<reference evidence="6 7" key="1">
    <citation type="submission" date="2022-09" db="EMBL/GenBank/DDBJ databases">
        <authorList>
            <person name="Han X.L."/>
            <person name="Wang Q."/>
            <person name="Lu T."/>
        </authorList>
    </citation>
    <scope>NUCLEOTIDE SEQUENCE [LARGE SCALE GENOMIC DNA]</scope>
    <source>
        <strain evidence="6 7">WQ 127069</strain>
    </source>
</reference>
<proteinExistence type="predicted"/>
<keyword evidence="4" id="KW-0472">Membrane</keyword>
<evidence type="ECO:0000259" key="5">
    <source>
        <dbReference type="PROSITE" id="PS01124"/>
    </source>
</evidence>
<keyword evidence="7" id="KW-1185">Reference proteome</keyword>
<dbReference type="Gene3D" id="1.10.10.60">
    <property type="entry name" value="Homeodomain-like"/>
    <property type="match status" value="2"/>
</dbReference>
<dbReference type="PROSITE" id="PS00041">
    <property type="entry name" value="HTH_ARAC_FAMILY_1"/>
    <property type="match status" value="1"/>
</dbReference>
<evidence type="ECO:0000256" key="2">
    <source>
        <dbReference type="ARBA" id="ARBA00023125"/>
    </source>
</evidence>
<keyword evidence="2" id="KW-0238">DNA-binding</keyword>
<keyword evidence="3" id="KW-0804">Transcription</keyword>
<dbReference type="PANTHER" id="PTHR43280">
    <property type="entry name" value="ARAC-FAMILY TRANSCRIPTIONAL REGULATOR"/>
    <property type="match status" value="1"/>
</dbReference>
<feature type="transmembrane region" description="Helical" evidence="4">
    <location>
        <begin position="12"/>
        <end position="32"/>
    </location>
</feature>
<keyword evidence="1" id="KW-0805">Transcription regulation</keyword>
<evidence type="ECO:0000313" key="7">
    <source>
        <dbReference type="Proteomes" id="UP001652445"/>
    </source>
</evidence>
<dbReference type="EMBL" id="JAOQIO010000103">
    <property type="protein sequence ID" value="MCU6796300.1"/>
    <property type="molecule type" value="Genomic_DNA"/>
</dbReference>
<dbReference type="InterPro" id="IPR041522">
    <property type="entry name" value="CdaR_GGDEF"/>
</dbReference>
<dbReference type="CDD" id="cd18774">
    <property type="entry name" value="PDC2_HK_sensor"/>
    <property type="match status" value="1"/>
</dbReference>
<dbReference type="PROSITE" id="PS01124">
    <property type="entry name" value="HTH_ARAC_FAMILY_2"/>
    <property type="match status" value="1"/>
</dbReference>
<sequence>MKIRQPKFLVKLFIFSALSGTLPVLLLGLFSYNKSSDIIQDKVAKGNQLNLEQTQQRVEQILKTADKSVTQFIAAPLANSAINKPLTPEHFDTVNGLLQGLQQLQSFELGIHDIMLVSLNRGWALNNSTEVLSLEGLPQKELLRSYAQNIRTSFWKQTAGGLLIHLVKKLPLHTLNPSGLIVVEFNGKELSKLLASNQELGEAMILDEDYNVLAHTDPSKIGSSMRSMEELQPIQAPKASPVGLYYSSAGTSDVGITYRRSSYNGWMYVSVSAVNVITRDSKAIAWYTFTACLLILMVTLILSWLASKKMYNPIGRLVRSLQAEPELPKQVETDEIQFIGSHVQGILHDKQRLSGIIEGQRQQLEEFFMIKLLQGEVRTRDICEKLEGFGYDKAWERICVAAIQIDTIEGTRFEEIDEDLLLFAINNIVTEIIPQPLRLPPMVIGRTQVTLLGCPAQTDAAAFRKTVDELAAEIGQMVERFLEIKVSLGISRFYSSMINAHNAYLDATEALKYTIRTGHRSVIYIEDVEPEGTILSLIPDKLEQELLDAVKLADFERADALLAEFLHSIFQEKLSHREYFVPLTGLLLDLMRMAQSSGESIEVMYGGEKSLIDQLYKLKSVLEIEQWFRQSLMNPLMQRLEGKRKHQYARISDQMLAIIHQEAETDLNLEICASRLGYHPDYIRGVFRKETGVNFSDYLSNYRLQKARVLLVETGLKISEIAERLQYNNSQNFIRYFRKQEGMTPGQFREKHIKGE</sequence>
<keyword evidence="4" id="KW-0812">Transmembrane</keyword>
<dbReference type="SUPFAM" id="SSF46689">
    <property type="entry name" value="Homeodomain-like"/>
    <property type="match status" value="1"/>
</dbReference>
<protein>
    <submittedName>
        <fullName evidence="6">Helix-turn-helix domain-containing protein</fullName>
    </submittedName>
</protein>
<dbReference type="Pfam" id="PF12833">
    <property type="entry name" value="HTH_18"/>
    <property type="match status" value="1"/>
</dbReference>
<evidence type="ECO:0000256" key="1">
    <source>
        <dbReference type="ARBA" id="ARBA00023015"/>
    </source>
</evidence>
<dbReference type="InterPro" id="IPR009057">
    <property type="entry name" value="Homeodomain-like_sf"/>
</dbReference>
<dbReference type="Proteomes" id="UP001652445">
    <property type="component" value="Unassembled WGS sequence"/>
</dbReference>
<accession>A0ABT2UNT8</accession>
<evidence type="ECO:0000256" key="3">
    <source>
        <dbReference type="ARBA" id="ARBA00023163"/>
    </source>
</evidence>
<evidence type="ECO:0000313" key="6">
    <source>
        <dbReference type="EMBL" id="MCU6796300.1"/>
    </source>
</evidence>
<dbReference type="RefSeq" id="WP_262687122.1">
    <property type="nucleotide sequence ID" value="NZ_JAOQIO010000103.1"/>
</dbReference>
<dbReference type="Pfam" id="PF17853">
    <property type="entry name" value="GGDEF_2"/>
    <property type="match status" value="1"/>
</dbReference>